<dbReference type="SFLD" id="SFLDS00003">
    <property type="entry name" value="Haloacid_Dehalogenase"/>
    <property type="match status" value="1"/>
</dbReference>
<dbReference type="GO" id="GO:0008967">
    <property type="term" value="F:phosphoglycolate phosphatase activity"/>
    <property type="evidence" value="ECO:0007669"/>
    <property type="project" value="TreeGrafter"/>
</dbReference>
<reference evidence="1" key="1">
    <citation type="submission" date="2019-08" db="EMBL/GenBank/DDBJ databases">
        <authorList>
            <person name="Kucharzyk K."/>
            <person name="Murdoch R.W."/>
            <person name="Higgins S."/>
            <person name="Loffler F."/>
        </authorList>
    </citation>
    <scope>NUCLEOTIDE SEQUENCE</scope>
</reference>
<gene>
    <name evidence="1" type="ORF">SDC9_41868</name>
</gene>
<dbReference type="InterPro" id="IPR023214">
    <property type="entry name" value="HAD_sf"/>
</dbReference>
<dbReference type="InterPro" id="IPR050155">
    <property type="entry name" value="HAD-like_hydrolase_sf"/>
</dbReference>
<proteinExistence type="predicted"/>
<dbReference type="SFLD" id="SFLDG01129">
    <property type="entry name" value="C1.5:_HAD__Beta-PGM__Phosphata"/>
    <property type="match status" value="1"/>
</dbReference>
<dbReference type="PANTHER" id="PTHR43434">
    <property type="entry name" value="PHOSPHOGLYCOLATE PHOSPHATASE"/>
    <property type="match status" value="1"/>
</dbReference>
<dbReference type="InterPro" id="IPR023198">
    <property type="entry name" value="PGP-like_dom2"/>
</dbReference>
<dbReference type="AlphaFoldDB" id="A0A644VWK5"/>
<name>A0A644VWK5_9ZZZZ</name>
<protein>
    <recommendedName>
        <fullName evidence="2">Phosphoglycolate phosphatase</fullName>
    </recommendedName>
</protein>
<sequence length="228" mass="25653">MKYLFWDIDGTLLLTQRAGIDALKESMRIRYGKNDFEFSHSLAGRTDSFIIKNAITEIKGKCTASDAAGLLITYNKILPQFLATHKGSLLPNVNETLDFLSTKKDYCSALLTGNCSRAAYEKVSYYGVQKYFNYQLSTFGEISEDRKILAQAALQKLYVQNPEINSNDIYIIGDTPHDIMCANSIGVKCLIVTAGSSYTEAQLNEYKPWKIISCLPRNPQIFLDLLEE</sequence>
<dbReference type="Gene3D" id="1.10.150.240">
    <property type="entry name" value="Putative phosphatase, domain 2"/>
    <property type="match status" value="1"/>
</dbReference>
<dbReference type="SUPFAM" id="SSF56784">
    <property type="entry name" value="HAD-like"/>
    <property type="match status" value="1"/>
</dbReference>
<dbReference type="GO" id="GO:0005829">
    <property type="term" value="C:cytosol"/>
    <property type="evidence" value="ECO:0007669"/>
    <property type="project" value="TreeGrafter"/>
</dbReference>
<dbReference type="PROSITE" id="PS01228">
    <property type="entry name" value="COF_1"/>
    <property type="match status" value="1"/>
</dbReference>
<dbReference type="InterPro" id="IPR041492">
    <property type="entry name" value="HAD_2"/>
</dbReference>
<dbReference type="Pfam" id="PF13419">
    <property type="entry name" value="HAD_2"/>
    <property type="match status" value="1"/>
</dbReference>
<dbReference type="PANTHER" id="PTHR43434:SF1">
    <property type="entry name" value="PHOSPHOGLYCOLATE PHOSPHATASE"/>
    <property type="match status" value="1"/>
</dbReference>
<comment type="caution">
    <text evidence="1">The sequence shown here is derived from an EMBL/GenBank/DDBJ whole genome shotgun (WGS) entry which is preliminary data.</text>
</comment>
<dbReference type="Gene3D" id="3.40.50.1000">
    <property type="entry name" value="HAD superfamily/HAD-like"/>
    <property type="match status" value="1"/>
</dbReference>
<evidence type="ECO:0000313" key="1">
    <source>
        <dbReference type="EMBL" id="MPL95696.1"/>
    </source>
</evidence>
<dbReference type="GO" id="GO:0006281">
    <property type="term" value="P:DNA repair"/>
    <property type="evidence" value="ECO:0007669"/>
    <property type="project" value="TreeGrafter"/>
</dbReference>
<dbReference type="EMBL" id="VSSQ01000478">
    <property type="protein sequence ID" value="MPL95696.1"/>
    <property type="molecule type" value="Genomic_DNA"/>
</dbReference>
<organism evidence="1">
    <name type="scientific">bioreactor metagenome</name>
    <dbReference type="NCBI Taxonomy" id="1076179"/>
    <lineage>
        <taxon>unclassified sequences</taxon>
        <taxon>metagenomes</taxon>
        <taxon>ecological metagenomes</taxon>
    </lineage>
</organism>
<evidence type="ECO:0008006" key="2">
    <source>
        <dbReference type="Google" id="ProtNLM"/>
    </source>
</evidence>
<accession>A0A644VWK5</accession>
<dbReference type="InterPro" id="IPR036412">
    <property type="entry name" value="HAD-like_sf"/>
</dbReference>